<dbReference type="EMBL" id="CAJVPT010036001">
    <property type="protein sequence ID" value="CAG8713257.1"/>
    <property type="molecule type" value="Genomic_DNA"/>
</dbReference>
<reference evidence="1" key="1">
    <citation type="submission" date="2021-06" db="EMBL/GenBank/DDBJ databases">
        <authorList>
            <person name="Kallberg Y."/>
            <person name="Tangrot J."/>
            <person name="Rosling A."/>
        </authorList>
    </citation>
    <scope>NUCLEOTIDE SEQUENCE</scope>
    <source>
        <strain evidence="1">CL356</strain>
    </source>
</reference>
<protein>
    <submittedName>
        <fullName evidence="1">9416_t:CDS:1</fullName>
    </submittedName>
</protein>
<feature type="non-terminal residue" evidence="1">
    <location>
        <position position="1"/>
    </location>
</feature>
<name>A0ACA9PM19_9GLOM</name>
<evidence type="ECO:0000313" key="2">
    <source>
        <dbReference type="Proteomes" id="UP000789525"/>
    </source>
</evidence>
<accession>A0ACA9PM19</accession>
<proteinExistence type="predicted"/>
<keyword evidence="2" id="KW-1185">Reference proteome</keyword>
<comment type="caution">
    <text evidence="1">The sequence shown here is derived from an EMBL/GenBank/DDBJ whole genome shotgun (WGS) entry which is preliminary data.</text>
</comment>
<evidence type="ECO:0000313" key="1">
    <source>
        <dbReference type="EMBL" id="CAG8713257.1"/>
    </source>
</evidence>
<sequence length="392" mass="45070">SLLVPIRGFSFRADELSVYKKMNESKILLLICITICLSFLGLVSVGIEQWSQYKEYEGTPKLPTPPTTKEPSKKISYDAVSLIASAVSAMTNSQVLTYYNYLERDQADIRVYEQLDFNVLYKSRLVGGPVATRVENNSLFNQSSSFEVKVHTLTNQELLIKNVTSGNSVYELKKKIKDILGAAPRIQRLVFNGQRLLNEKYLGLYNINANSIIHLEIQSKDDFETIKFINPDFEKHIYFDKGKHNDRCGWKKIAPLSSYAQNNLNVANDWSEEQEVEIQDNKGKRKWKISYHGTERYHHRSIADDGYIASRRYHNLGFSHGIYTTPDIKVASSYAKKFAHNGTKFEILFQNLVNSEISVELPTHRMHNKYWISPDEDDVKLHGILIRNVDDC</sequence>
<gene>
    <name evidence="1" type="ORF">ACOLOM_LOCUS10782</name>
</gene>
<dbReference type="Proteomes" id="UP000789525">
    <property type="component" value="Unassembled WGS sequence"/>
</dbReference>
<organism evidence="1 2">
    <name type="scientific">Acaulospora colombiana</name>
    <dbReference type="NCBI Taxonomy" id="27376"/>
    <lineage>
        <taxon>Eukaryota</taxon>
        <taxon>Fungi</taxon>
        <taxon>Fungi incertae sedis</taxon>
        <taxon>Mucoromycota</taxon>
        <taxon>Glomeromycotina</taxon>
        <taxon>Glomeromycetes</taxon>
        <taxon>Diversisporales</taxon>
        <taxon>Acaulosporaceae</taxon>
        <taxon>Acaulospora</taxon>
    </lineage>
</organism>